<accession>A0A9X1IM76</accession>
<keyword evidence="1" id="KW-1133">Transmembrane helix</keyword>
<dbReference type="RefSeq" id="WP_226753247.1">
    <property type="nucleotide sequence ID" value="NZ_JAJATW010000002.1"/>
</dbReference>
<gene>
    <name evidence="2" type="ORF">LG368_03005</name>
</gene>
<evidence type="ECO:0000313" key="3">
    <source>
        <dbReference type="Proteomes" id="UP001139095"/>
    </source>
</evidence>
<feature type="transmembrane region" description="Helical" evidence="1">
    <location>
        <begin position="100"/>
        <end position="118"/>
    </location>
</feature>
<keyword evidence="1" id="KW-0472">Membrane</keyword>
<name>A0A9X1IM76_9GAMM</name>
<dbReference type="Proteomes" id="UP001139095">
    <property type="component" value="Unassembled WGS sequence"/>
</dbReference>
<organism evidence="2 3">
    <name type="scientific">Marinomonas algarum</name>
    <dbReference type="NCBI Taxonomy" id="2883105"/>
    <lineage>
        <taxon>Bacteria</taxon>
        <taxon>Pseudomonadati</taxon>
        <taxon>Pseudomonadota</taxon>
        <taxon>Gammaproteobacteria</taxon>
        <taxon>Oceanospirillales</taxon>
        <taxon>Oceanospirillaceae</taxon>
        <taxon>Marinomonas</taxon>
    </lineage>
</organism>
<evidence type="ECO:0000256" key="1">
    <source>
        <dbReference type="SAM" id="Phobius"/>
    </source>
</evidence>
<proteinExistence type="predicted"/>
<evidence type="ECO:0000313" key="2">
    <source>
        <dbReference type="EMBL" id="MCB5160866.1"/>
    </source>
</evidence>
<keyword evidence="3" id="KW-1185">Reference proteome</keyword>
<dbReference type="AlphaFoldDB" id="A0A9X1IM76"/>
<reference evidence="2" key="1">
    <citation type="submission" date="2021-10" db="EMBL/GenBank/DDBJ databases">
        <title>Marinomonas pontica sp. nov., isolated from the Black Sea.</title>
        <authorList>
            <person name="Zhao L.-H."/>
            <person name="Xue J.-H."/>
        </authorList>
    </citation>
    <scope>NUCLEOTIDE SEQUENCE</scope>
    <source>
        <strain evidence="2">E8</strain>
    </source>
</reference>
<comment type="caution">
    <text evidence="2">The sequence shown here is derived from an EMBL/GenBank/DDBJ whole genome shotgun (WGS) entry which is preliminary data.</text>
</comment>
<feature type="transmembrane region" description="Helical" evidence="1">
    <location>
        <begin position="20"/>
        <end position="39"/>
    </location>
</feature>
<keyword evidence="1" id="KW-0812">Transmembrane</keyword>
<protein>
    <submittedName>
        <fullName evidence="2">Uncharacterized protein</fullName>
    </submittedName>
</protein>
<dbReference type="EMBL" id="JAJATW010000002">
    <property type="protein sequence ID" value="MCB5160866.1"/>
    <property type="molecule type" value="Genomic_DNA"/>
</dbReference>
<sequence>MMFVREFDAFLDFYLFDGAWQLFVVVILTFITVFVWGRISKIYGSIKHYSLQPSFGMFIAGFVTVVVFSRLMGRGSFWQSLMGQEYVRVVKNVVEEGIETFGYALIFMAALELVLACCRRTRWMLGSQPN</sequence>
<feature type="transmembrane region" description="Helical" evidence="1">
    <location>
        <begin position="51"/>
        <end position="72"/>
    </location>
</feature>